<feature type="region of interest" description="Disordered" evidence="1">
    <location>
        <begin position="45"/>
        <end position="71"/>
    </location>
</feature>
<dbReference type="Proteomes" id="UP001209878">
    <property type="component" value="Unassembled WGS sequence"/>
</dbReference>
<protein>
    <submittedName>
        <fullName evidence="2">Uncharacterized protein</fullName>
    </submittedName>
</protein>
<feature type="region of interest" description="Disordered" evidence="1">
    <location>
        <begin position="100"/>
        <end position="155"/>
    </location>
</feature>
<comment type="caution">
    <text evidence="2">The sequence shown here is derived from an EMBL/GenBank/DDBJ whole genome shotgun (WGS) entry which is preliminary data.</text>
</comment>
<dbReference type="AlphaFoldDB" id="A0AAD9K3X5"/>
<gene>
    <name evidence="2" type="ORF">NP493_1420g00003</name>
</gene>
<evidence type="ECO:0000313" key="2">
    <source>
        <dbReference type="EMBL" id="KAK2164324.1"/>
    </source>
</evidence>
<organism evidence="2 3">
    <name type="scientific">Ridgeia piscesae</name>
    <name type="common">Tubeworm</name>
    <dbReference type="NCBI Taxonomy" id="27915"/>
    <lineage>
        <taxon>Eukaryota</taxon>
        <taxon>Metazoa</taxon>
        <taxon>Spiralia</taxon>
        <taxon>Lophotrochozoa</taxon>
        <taxon>Annelida</taxon>
        <taxon>Polychaeta</taxon>
        <taxon>Sedentaria</taxon>
        <taxon>Canalipalpata</taxon>
        <taxon>Sabellida</taxon>
        <taxon>Siboglinidae</taxon>
        <taxon>Ridgeia</taxon>
    </lineage>
</organism>
<keyword evidence="3" id="KW-1185">Reference proteome</keyword>
<evidence type="ECO:0000256" key="1">
    <source>
        <dbReference type="SAM" id="MobiDB-lite"/>
    </source>
</evidence>
<feature type="compositionally biased region" description="Basic and acidic residues" evidence="1">
    <location>
        <begin position="140"/>
        <end position="155"/>
    </location>
</feature>
<proteinExistence type="predicted"/>
<sequence>MRHSLPHMRTDGSVVQLAPIKGPVPPKQGMVSSVLLDRRLEALRCEKNGPDRPPTPPDWTISPRDRSASFPKSFANVEGLFPTHNKKKRNRQLLLLKQSTSFDSVSDKDSAPQSSSSSSSTKSHDRAGKGGANQLPADFYEQRHSMDKSIQHLLH</sequence>
<evidence type="ECO:0000313" key="3">
    <source>
        <dbReference type="Proteomes" id="UP001209878"/>
    </source>
</evidence>
<name>A0AAD9K3X5_RIDPI</name>
<feature type="compositionally biased region" description="Low complexity" evidence="1">
    <location>
        <begin position="111"/>
        <end position="121"/>
    </location>
</feature>
<accession>A0AAD9K3X5</accession>
<reference evidence="2" key="1">
    <citation type="journal article" date="2023" name="Mol. Biol. Evol.">
        <title>Third-Generation Sequencing Reveals the Adaptive Role of the Epigenome in Three Deep-Sea Polychaetes.</title>
        <authorList>
            <person name="Perez M."/>
            <person name="Aroh O."/>
            <person name="Sun Y."/>
            <person name="Lan Y."/>
            <person name="Juniper S.K."/>
            <person name="Young C.R."/>
            <person name="Angers B."/>
            <person name="Qian P.Y."/>
        </authorList>
    </citation>
    <scope>NUCLEOTIDE SEQUENCE</scope>
    <source>
        <strain evidence="2">R07B-5</strain>
    </source>
</reference>
<dbReference type="EMBL" id="JAODUO010001421">
    <property type="protein sequence ID" value="KAK2164324.1"/>
    <property type="molecule type" value="Genomic_DNA"/>
</dbReference>